<feature type="domain" description="Cation/H(+) antiporter C-terminal" evidence="5">
    <location>
        <begin position="22"/>
        <end position="108"/>
    </location>
</feature>
<evidence type="ECO:0000256" key="3">
    <source>
        <dbReference type="ARBA" id="ARBA00022958"/>
    </source>
</evidence>
<dbReference type="InterPro" id="IPR057290">
    <property type="entry name" value="CHX17_C"/>
</dbReference>
<accession>A0A392S8V3</accession>
<evidence type="ECO:0000313" key="7">
    <source>
        <dbReference type="Proteomes" id="UP000265520"/>
    </source>
</evidence>
<dbReference type="EMBL" id="LXQA010335930">
    <property type="protein sequence ID" value="MCI44837.1"/>
    <property type="molecule type" value="Genomic_DNA"/>
</dbReference>
<feature type="non-terminal residue" evidence="6">
    <location>
        <position position="1"/>
    </location>
</feature>
<evidence type="ECO:0000256" key="4">
    <source>
        <dbReference type="ARBA" id="ARBA00023065"/>
    </source>
</evidence>
<evidence type="ECO:0000259" key="5">
    <source>
        <dbReference type="Pfam" id="PF23259"/>
    </source>
</evidence>
<dbReference type="Pfam" id="PF23259">
    <property type="entry name" value="CHX17_C"/>
    <property type="match status" value="1"/>
</dbReference>
<comment type="caution">
    <text evidence="6">The sequence shown here is derived from an EMBL/GenBank/DDBJ whole genome shotgun (WGS) entry which is preliminary data.</text>
</comment>
<dbReference type="GO" id="GO:0006813">
    <property type="term" value="P:potassium ion transport"/>
    <property type="evidence" value="ECO:0007669"/>
    <property type="project" value="UniProtKB-KW"/>
</dbReference>
<dbReference type="PANTHER" id="PTHR32468:SF34">
    <property type="entry name" value="CATION_H(+) ANTIPORTER 18"/>
    <property type="match status" value="1"/>
</dbReference>
<sequence length="109" mass="11807">VVTRFLVEPNIAGEITTVDIGDSSSSNSISEDEEFLAEFKLKTESDDSIVYEEKIVKDAAETVAAIRRFNSCNLFLVGIRPTGKLACAMERSECSELGPIGGLLASQDF</sequence>
<organism evidence="6 7">
    <name type="scientific">Trifolium medium</name>
    <dbReference type="NCBI Taxonomy" id="97028"/>
    <lineage>
        <taxon>Eukaryota</taxon>
        <taxon>Viridiplantae</taxon>
        <taxon>Streptophyta</taxon>
        <taxon>Embryophyta</taxon>
        <taxon>Tracheophyta</taxon>
        <taxon>Spermatophyta</taxon>
        <taxon>Magnoliopsida</taxon>
        <taxon>eudicotyledons</taxon>
        <taxon>Gunneridae</taxon>
        <taxon>Pentapetalae</taxon>
        <taxon>rosids</taxon>
        <taxon>fabids</taxon>
        <taxon>Fabales</taxon>
        <taxon>Fabaceae</taxon>
        <taxon>Papilionoideae</taxon>
        <taxon>50 kb inversion clade</taxon>
        <taxon>NPAAA clade</taxon>
        <taxon>Hologalegina</taxon>
        <taxon>IRL clade</taxon>
        <taxon>Trifolieae</taxon>
        <taxon>Trifolium</taxon>
    </lineage>
</organism>
<feature type="non-terminal residue" evidence="6">
    <location>
        <position position="109"/>
    </location>
</feature>
<dbReference type="GO" id="GO:0006885">
    <property type="term" value="P:regulation of pH"/>
    <property type="evidence" value="ECO:0007669"/>
    <property type="project" value="TreeGrafter"/>
</dbReference>
<dbReference type="AlphaFoldDB" id="A0A392S8V3"/>
<evidence type="ECO:0000313" key="6">
    <source>
        <dbReference type="EMBL" id="MCI44837.1"/>
    </source>
</evidence>
<protein>
    <submittedName>
        <fullName evidence="6">Cation/H(+) antiporter 18-like</fullName>
    </submittedName>
</protein>
<dbReference type="GO" id="GO:0098662">
    <property type="term" value="P:inorganic cation transmembrane transport"/>
    <property type="evidence" value="ECO:0007669"/>
    <property type="project" value="TreeGrafter"/>
</dbReference>
<evidence type="ECO:0000256" key="2">
    <source>
        <dbReference type="ARBA" id="ARBA00022538"/>
    </source>
</evidence>
<name>A0A392S8V3_9FABA</name>
<dbReference type="Proteomes" id="UP000265520">
    <property type="component" value="Unassembled WGS sequence"/>
</dbReference>
<keyword evidence="4" id="KW-0406">Ion transport</keyword>
<keyword evidence="3" id="KW-0630">Potassium</keyword>
<proteinExistence type="predicted"/>
<dbReference type="InterPro" id="IPR050794">
    <property type="entry name" value="CPA2_transporter"/>
</dbReference>
<keyword evidence="1" id="KW-0813">Transport</keyword>
<dbReference type="GO" id="GO:0012505">
    <property type="term" value="C:endomembrane system"/>
    <property type="evidence" value="ECO:0007669"/>
    <property type="project" value="TreeGrafter"/>
</dbReference>
<reference evidence="6 7" key="1">
    <citation type="journal article" date="2018" name="Front. Plant Sci.">
        <title>Red Clover (Trifolium pratense) and Zigzag Clover (T. medium) - A Picture of Genomic Similarities and Differences.</title>
        <authorList>
            <person name="Dluhosova J."/>
            <person name="Istvanek J."/>
            <person name="Nedelnik J."/>
            <person name="Repkova J."/>
        </authorList>
    </citation>
    <scope>NUCLEOTIDE SEQUENCE [LARGE SCALE GENOMIC DNA]</scope>
    <source>
        <strain evidence="7">cv. 10/8</strain>
        <tissue evidence="6">Leaf</tissue>
    </source>
</reference>
<keyword evidence="2" id="KW-0633">Potassium transport</keyword>
<keyword evidence="7" id="KW-1185">Reference proteome</keyword>
<dbReference type="PANTHER" id="PTHR32468">
    <property type="entry name" value="CATION/H + ANTIPORTER"/>
    <property type="match status" value="1"/>
</dbReference>
<evidence type="ECO:0000256" key="1">
    <source>
        <dbReference type="ARBA" id="ARBA00022448"/>
    </source>
</evidence>